<dbReference type="InterPro" id="IPR022751">
    <property type="entry name" value="Alpha_mannosyltransferase"/>
</dbReference>
<dbReference type="RefSeq" id="XP_040635452.1">
    <property type="nucleotide sequence ID" value="XM_040782849.1"/>
</dbReference>
<organism evidence="11 12">
    <name type="scientific">Aspergillus ruber (strain CBS 135680)</name>
    <dbReference type="NCBI Taxonomy" id="1388766"/>
    <lineage>
        <taxon>Eukaryota</taxon>
        <taxon>Fungi</taxon>
        <taxon>Dikarya</taxon>
        <taxon>Ascomycota</taxon>
        <taxon>Pezizomycotina</taxon>
        <taxon>Eurotiomycetes</taxon>
        <taxon>Eurotiomycetidae</taxon>
        <taxon>Eurotiales</taxon>
        <taxon>Aspergillaceae</taxon>
        <taxon>Aspergillus</taxon>
        <taxon>Aspergillus subgen. Aspergillus</taxon>
    </lineage>
</organism>
<dbReference type="Pfam" id="PF11051">
    <property type="entry name" value="Mannosyl_trans3"/>
    <property type="match status" value="2"/>
</dbReference>
<dbReference type="OrthoDB" id="4484309at2759"/>
<gene>
    <name evidence="11" type="ORF">EURHEDRAFT_416036</name>
</gene>
<feature type="transmembrane region" description="Helical" evidence="10">
    <location>
        <begin position="12"/>
        <end position="30"/>
    </location>
</feature>
<keyword evidence="8" id="KW-0333">Golgi apparatus</keyword>
<proteinExistence type="inferred from homology"/>
<evidence type="ECO:0000313" key="11">
    <source>
        <dbReference type="EMBL" id="EYE91762.1"/>
    </source>
</evidence>
<comment type="similarity">
    <text evidence="3">Belongs to the MNN1/MNT family.</text>
</comment>
<evidence type="ECO:0000256" key="5">
    <source>
        <dbReference type="ARBA" id="ARBA00022692"/>
    </source>
</evidence>
<evidence type="ECO:0000313" key="12">
    <source>
        <dbReference type="Proteomes" id="UP000019804"/>
    </source>
</evidence>
<evidence type="ECO:0000256" key="4">
    <source>
        <dbReference type="ARBA" id="ARBA00022679"/>
    </source>
</evidence>
<dbReference type="AlphaFoldDB" id="A0A017S481"/>
<evidence type="ECO:0000256" key="1">
    <source>
        <dbReference type="ARBA" id="ARBA00004323"/>
    </source>
</evidence>
<keyword evidence="5 10" id="KW-0812">Transmembrane</keyword>
<keyword evidence="12" id="KW-1185">Reference proteome</keyword>
<reference evidence="12" key="1">
    <citation type="journal article" date="2014" name="Nat. Commun.">
        <title>Genomic adaptations of the halophilic Dead Sea filamentous fungus Eurotium rubrum.</title>
        <authorList>
            <person name="Kis-Papo T."/>
            <person name="Weig A.R."/>
            <person name="Riley R."/>
            <person name="Persoh D."/>
            <person name="Salamov A."/>
            <person name="Sun H."/>
            <person name="Lipzen A."/>
            <person name="Wasser S.P."/>
            <person name="Rambold G."/>
            <person name="Grigoriev I.V."/>
            <person name="Nevo E."/>
        </authorList>
    </citation>
    <scope>NUCLEOTIDE SEQUENCE [LARGE SCALE GENOMIC DNA]</scope>
    <source>
        <strain evidence="12">CBS 135680</strain>
    </source>
</reference>
<protein>
    <submittedName>
        <fullName evidence="11">Nucleotide-diphospho-sugar transferase</fullName>
    </submittedName>
</protein>
<dbReference type="Proteomes" id="UP000019804">
    <property type="component" value="Unassembled WGS sequence"/>
</dbReference>
<sequence length="495" mass="55364">MGTLRLARLRSILLAMITILLVSAIYLYWIPTPASTPASVVPNTAFQVPLAERQNAFWKALHPILQKNAPANPPPERRGDVGAIHFNASSTDPRPDLILLNDQDRNAMQVAHENFVLDVRHSKALRPVHRPGSRGIVSTAGGSYLPVFLSSLRMLRRVGSTLPVEVYMKDSTEYEKRICDGILPKLNARCLVLADVVGKEAIAHYQLKVFAMLFSSFEEILWMDADVFPLYKPEEVFDADPFKSAGLITWPDFWASSVSPAYFALSQQQEPPMSARQSSETGALMVSKKTHLTTLLLAAYYNYYGPSHYFRLLSQGGPGEGDKETFLQAASAVGEPFYAVSERVAAIGHPKDGEDGISGSAMAQADPIHDYVLTSQDKLRVQDPSVAEPPRVFFIHAHYPKFNPAENVFGMKWETAPTLRPDGTDGRAWTTPEDTLQRFGYDAEKAYWEEIKWVSCNPDVEFRTWNDKPKVCARVENYWQNVFAEPHQDDPKFGG</sequence>
<keyword evidence="4 11" id="KW-0808">Transferase</keyword>
<name>A0A017S481_ASPRC</name>
<evidence type="ECO:0000256" key="3">
    <source>
        <dbReference type="ARBA" id="ARBA00009105"/>
    </source>
</evidence>
<keyword evidence="7 10" id="KW-1133">Transmembrane helix</keyword>
<dbReference type="GeneID" id="63697973"/>
<keyword evidence="6" id="KW-0735">Signal-anchor</keyword>
<evidence type="ECO:0000256" key="7">
    <source>
        <dbReference type="ARBA" id="ARBA00022989"/>
    </source>
</evidence>
<dbReference type="PANTHER" id="PTHR31646:SF1">
    <property type="entry name" value="ALPHA-1,2-MANNOSYLTRANSFERASE MNN2"/>
    <property type="match status" value="1"/>
</dbReference>
<dbReference type="EMBL" id="KK088441">
    <property type="protein sequence ID" value="EYE91762.1"/>
    <property type="molecule type" value="Genomic_DNA"/>
</dbReference>
<dbReference type="STRING" id="1388766.A0A017S481"/>
<dbReference type="PANTHER" id="PTHR31646">
    <property type="entry name" value="ALPHA-1,2-MANNOSYLTRANSFERASE MNN2"/>
    <property type="match status" value="1"/>
</dbReference>
<dbReference type="GO" id="GO:0000026">
    <property type="term" value="F:alpha-1,2-mannosyltransferase activity"/>
    <property type="evidence" value="ECO:0007669"/>
    <property type="project" value="TreeGrafter"/>
</dbReference>
<evidence type="ECO:0000256" key="8">
    <source>
        <dbReference type="ARBA" id="ARBA00023034"/>
    </source>
</evidence>
<comment type="pathway">
    <text evidence="2">Protein modification; protein glycosylation.</text>
</comment>
<evidence type="ECO:0000256" key="10">
    <source>
        <dbReference type="SAM" id="Phobius"/>
    </source>
</evidence>
<dbReference type="SUPFAM" id="SSF53448">
    <property type="entry name" value="Nucleotide-diphospho-sugar transferases"/>
    <property type="match status" value="1"/>
</dbReference>
<dbReference type="GO" id="GO:0000139">
    <property type="term" value="C:Golgi membrane"/>
    <property type="evidence" value="ECO:0007669"/>
    <property type="project" value="UniProtKB-SubCell"/>
</dbReference>
<comment type="subcellular location">
    <subcellularLocation>
        <location evidence="1">Golgi apparatus membrane</location>
        <topology evidence="1">Single-pass type II membrane protein</topology>
    </subcellularLocation>
</comment>
<accession>A0A017S481</accession>
<keyword evidence="9 10" id="KW-0472">Membrane</keyword>
<dbReference type="GO" id="GO:0046354">
    <property type="term" value="P:mannan biosynthetic process"/>
    <property type="evidence" value="ECO:0007669"/>
    <property type="project" value="TreeGrafter"/>
</dbReference>
<dbReference type="InterPro" id="IPR029044">
    <property type="entry name" value="Nucleotide-diphossugar_trans"/>
</dbReference>
<evidence type="ECO:0000256" key="9">
    <source>
        <dbReference type="ARBA" id="ARBA00023136"/>
    </source>
</evidence>
<evidence type="ECO:0000256" key="6">
    <source>
        <dbReference type="ARBA" id="ARBA00022968"/>
    </source>
</evidence>
<evidence type="ECO:0000256" key="2">
    <source>
        <dbReference type="ARBA" id="ARBA00004922"/>
    </source>
</evidence>
<dbReference type="HOGENOM" id="CLU_013298_0_1_1"/>